<feature type="transmembrane region" description="Helical" evidence="1">
    <location>
        <begin position="94"/>
        <end position="116"/>
    </location>
</feature>
<comment type="caution">
    <text evidence="2">The sequence shown here is derived from an EMBL/GenBank/DDBJ whole genome shotgun (WGS) entry which is preliminary data.</text>
</comment>
<evidence type="ECO:0000313" key="3">
    <source>
        <dbReference type="Proteomes" id="UP001251528"/>
    </source>
</evidence>
<keyword evidence="3" id="KW-1185">Reference proteome</keyword>
<feature type="transmembrane region" description="Helical" evidence="1">
    <location>
        <begin position="50"/>
        <end position="74"/>
    </location>
</feature>
<dbReference type="AlphaFoldDB" id="A0AAJ0G1E7"/>
<dbReference type="Proteomes" id="UP001251528">
    <property type="component" value="Unassembled WGS sequence"/>
</dbReference>
<organism evidence="2 3">
    <name type="scientific">Conoideocrella luteorostrata</name>
    <dbReference type="NCBI Taxonomy" id="1105319"/>
    <lineage>
        <taxon>Eukaryota</taxon>
        <taxon>Fungi</taxon>
        <taxon>Dikarya</taxon>
        <taxon>Ascomycota</taxon>
        <taxon>Pezizomycotina</taxon>
        <taxon>Sordariomycetes</taxon>
        <taxon>Hypocreomycetidae</taxon>
        <taxon>Hypocreales</taxon>
        <taxon>Clavicipitaceae</taxon>
        <taxon>Conoideocrella</taxon>
    </lineage>
</organism>
<gene>
    <name evidence="2" type="ORF">QQS21_002225</name>
</gene>
<accession>A0AAJ0G1E7</accession>
<protein>
    <submittedName>
        <fullName evidence="2">Uncharacterized protein</fullName>
    </submittedName>
</protein>
<dbReference type="EMBL" id="JASWJB010000025">
    <property type="protein sequence ID" value="KAK2609290.1"/>
    <property type="molecule type" value="Genomic_DNA"/>
</dbReference>
<keyword evidence="1" id="KW-1133">Transmembrane helix</keyword>
<feature type="transmembrane region" description="Helical" evidence="1">
    <location>
        <begin position="17"/>
        <end position="38"/>
    </location>
</feature>
<evidence type="ECO:0000313" key="2">
    <source>
        <dbReference type="EMBL" id="KAK2609290.1"/>
    </source>
</evidence>
<sequence>MCEGTTGQWFCSVWKTVGFLATFSTILCLAGLVCFLVVIKGGKYRRETGWPLISGMLTLVALIQFAVLIAVWYLYEHDDQFTIPGWHLGASWDISLASAILSLATAVGLTVSAYLLPPEEGYEFLEDDVDA</sequence>
<keyword evidence="1" id="KW-0812">Transmembrane</keyword>
<proteinExistence type="predicted"/>
<keyword evidence="1" id="KW-0472">Membrane</keyword>
<evidence type="ECO:0000256" key="1">
    <source>
        <dbReference type="SAM" id="Phobius"/>
    </source>
</evidence>
<name>A0AAJ0G1E7_9HYPO</name>
<reference evidence="2" key="1">
    <citation type="submission" date="2023-06" db="EMBL/GenBank/DDBJ databases">
        <title>Conoideocrella luteorostrata (Hypocreales: Clavicipitaceae), a potential biocontrol fungus for elongate hemlock scale in United States Christmas tree production areas.</title>
        <authorList>
            <person name="Barrett H."/>
            <person name="Lovett B."/>
            <person name="Macias A.M."/>
            <person name="Stajich J.E."/>
            <person name="Kasson M.T."/>
        </authorList>
    </citation>
    <scope>NUCLEOTIDE SEQUENCE</scope>
    <source>
        <strain evidence="2">ARSEF 14590</strain>
    </source>
</reference>